<feature type="compositionally biased region" description="Basic and acidic residues" evidence="1">
    <location>
        <begin position="355"/>
        <end position="380"/>
    </location>
</feature>
<reference evidence="2 3" key="1">
    <citation type="submission" date="2021-06" db="EMBL/GenBank/DDBJ databases">
        <authorList>
            <person name="Palmer J.M."/>
        </authorList>
    </citation>
    <scope>NUCLEOTIDE SEQUENCE [LARGE SCALE GENOMIC DNA]</scope>
    <source>
        <strain evidence="2 3">XC_2019</strain>
        <tissue evidence="2">Muscle</tissue>
    </source>
</reference>
<keyword evidence="3" id="KW-1185">Reference proteome</keyword>
<feature type="compositionally biased region" description="Basic and acidic residues" evidence="1">
    <location>
        <begin position="165"/>
        <end position="177"/>
    </location>
</feature>
<feature type="region of interest" description="Disordered" evidence="1">
    <location>
        <begin position="79"/>
        <end position="268"/>
    </location>
</feature>
<dbReference type="EMBL" id="JAHRIN010050536">
    <property type="protein sequence ID" value="MEQ2208484.1"/>
    <property type="molecule type" value="Genomic_DNA"/>
</dbReference>
<proteinExistence type="predicted"/>
<protein>
    <submittedName>
        <fullName evidence="2">Uncharacterized protein</fullName>
    </submittedName>
</protein>
<feature type="region of interest" description="Disordered" evidence="1">
    <location>
        <begin position="737"/>
        <end position="819"/>
    </location>
</feature>
<comment type="caution">
    <text evidence="2">The sequence shown here is derived from an EMBL/GenBank/DDBJ whole genome shotgun (WGS) entry which is preliminary data.</text>
</comment>
<evidence type="ECO:0000313" key="3">
    <source>
        <dbReference type="Proteomes" id="UP001434883"/>
    </source>
</evidence>
<name>A0ABV0RKB8_9TELE</name>
<feature type="compositionally biased region" description="Basic and acidic residues" evidence="1">
    <location>
        <begin position="316"/>
        <end position="327"/>
    </location>
</feature>
<dbReference type="Proteomes" id="UP001434883">
    <property type="component" value="Unassembled WGS sequence"/>
</dbReference>
<evidence type="ECO:0000313" key="2">
    <source>
        <dbReference type="EMBL" id="MEQ2208484.1"/>
    </source>
</evidence>
<feature type="compositionally biased region" description="Basic and acidic residues" evidence="1">
    <location>
        <begin position="784"/>
        <end position="803"/>
    </location>
</feature>
<feature type="compositionally biased region" description="Basic and acidic residues" evidence="1">
    <location>
        <begin position="247"/>
        <end position="259"/>
    </location>
</feature>
<feature type="compositionally biased region" description="Basic and acidic residues" evidence="1">
    <location>
        <begin position="443"/>
        <end position="455"/>
    </location>
</feature>
<feature type="region of interest" description="Disordered" evidence="1">
    <location>
        <begin position="308"/>
        <end position="495"/>
    </location>
</feature>
<feature type="compositionally biased region" description="Basic residues" evidence="1">
    <location>
        <begin position="468"/>
        <end position="479"/>
    </location>
</feature>
<gene>
    <name evidence="2" type="ORF">XENOCAPTIV_002348</name>
</gene>
<accession>A0ABV0RKB8</accession>
<feature type="region of interest" description="Disordered" evidence="1">
    <location>
        <begin position="582"/>
        <end position="725"/>
    </location>
</feature>
<feature type="compositionally biased region" description="Basic and acidic residues" evidence="1">
    <location>
        <begin position="399"/>
        <end position="408"/>
    </location>
</feature>
<feature type="compositionally biased region" description="Basic residues" evidence="1">
    <location>
        <begin position="635"/>
        <end position="644"/>
    </location>
</feature>
<organism evidence="2 3">
    <name type="scientific">Xenoophorus captivus</name>
    <dbReference type="NCBI Taxonomy" id="1517983"/>
    <lineage>
        <taxon>Eukaryota</taxon>
        <taxon>Metazoa</taxon>
        <taxon>Chordata</taxon>
        <taxon>Craniata</taxon>
        <taxon>Vertebrata</taxon>
        <taxon>Euteleostomi</taxon>
        <taxon>Actinopterygii</taxon>
        <taxon>Neopterygii</taxon>
        <taxon>Teleostei</taxon>
        <taxon>Neoteleostei</taxon>
        <taxon>Acanthomorphata</taxon>
        <taxon>Ovalentaria</taxon>
        <taxon>Atherinomorphae</taxon>
        <taxon>Cyprinodontiformes</taxon>
        <taxon>Goodeidae</taxon>
        <taxon>Xenoophorus</taxon>
    </lineage>
</organism>
<feature type="non-terminal residue" evidence="2">
    <location>
        <position position="1"/>
    </location>
</feature>
<feature type="compositionally biased region" description="Polar residues" evidence="1">
    <location>
        <begin position="748"/>
        <end position="767"/>
    </location>
</feature>
<sequence length="863" mass="95902">LISDQARGVHRLLPNDSWCQNHQSEFLVFLQNRHSQCGGDVNQGSDVNARPGRSCDASFCLLVTMLMFEHFPGLSNTFPGPDLSGQPRHTVPENSPPDHAKQMTRGLMPSVEQQTGQDTDSDSGDSLFITQKCVPERHRRSNQRSTEKKRFVASKAKNSQPWFNPRKETQQTQEHIDAGYVSQRGQGKTKRKISMCTPLSKGTSFSEAKESNEVSGESESGNKCVTKAGNLPAETETGKTIGSPRKGSRESDFIPKDNGKMVGNDSNATYGVLSAEHCNREATEPHTRDDEQTCLVDHDIECNRIKVKKGKRKMKERGGDKCVEEGKNQSLEQVEGQWADPSTSVNITEAEEAPCIEKKHENEDLRQEVDGQSDKRKGEDSVVMCETGIGGKKRRKKKEGNIDTDSLKTSKAAEPTTDDGHVPKKRKKKKKDPDGSSDVHQTPPEHLEALDHFENGKASQESMESSGSKRKKLKKKKNHSLSNDNHTDVDLSNDAATVVENTNFIVKKKTKTVSVLVPLPAEDESVDGTLKEKQDVELESRKKKKKVRCNVSINNSKDTLAFSDYSELVSKKQKKTVHSFLSADDEEKVGQSHEEQCPSVQSASAYKGRVKKPEVNTGDLGAESADVYEHLKESKRGKKKKKRSAAVPESEERQPEEASEAAVKKKTKRRKTESRMGRSESIADAGHSQTEEVAIVRKKKRNKDTQKVPPAATEQAESQKSVFNACGLLSTNQKLIMEREAKHRRSLETSCGSSLSTEHQATGTLTEDASDSHDVKKRKKKRSADKNVHEGKSCIHTADAETHKTKKDRMKPPADSRFMFTSSETFPAELETSSSKCVKSKKAVNGKRRLYNPNKDFMSDLSC</sequence>
<evidence type="ECO:0000256" key="1">
    <source>
        <dbReference type="SAM" id="MobiDB-lite"/>
    </source>
</evidence>
<feature type="compositionally biased region" description="Low complexity" evidence="1">
    <location>
        <begin position="213"/>
        <end position="222"/>
    </location>
</feature>